<organism evidence="1 2">
    <name type="scientific">Exophiala sideris</name>
    <dbReference type="NCBI Taxonomy" id="1016849"/>
    <lineage>
        <taxon>Eukaryota</taxon>
        <taxon>Fungi</taxon>
        <taxon>Dikarya</taxon>
        <taxon>Ascomycota</taxon>
        <taxon>Pezizomycotina</taxon>
        <taxon>Eurotiomycetes</taxon>
        <taxon>Chaetothyriomycetidae</taxon>
        <taxon>Chaetothyriales</taxon>
        <taxon>Herpotrichiellaceae</taxon>
        <taxon>Exophiala</taxon>
    </lineage>
</organism>
<keyword evidence="2" id="KW-1185">Reference proteome</keyword>
<comment type="caution">
    <text evidence="1">The sequence shown here is derived from an EMBL/GenBank/DDBJ whole genome shotgun (WGS) entry which is preliminary data.</text>
</comment>
<evidence type="ECO:0000313" key="2">
    <source>
        <dbReference type="Proteomes" id="UP001345691"/>
    </source>
</evidence>
<accession>A0ABR0J332</accession>
<name>A0ABR0J332_9EURO</name>
<proteinExistence type="predicted"/>
<sequence length="350" mass="39162">MLEVDNREARLLEAVVAASFLATYGQLCVGWDYWRKASTILCNAVTISRRLHLTDNASPVFSSGELSDRDISTRSALVSYMFLIDTMQATHCGLASNFSTSELFIRMPGSNHQFRTIYSSLLHGEKIPQDVRSREDALLLLTALLSDVVFMQRCLPLAASDFGSSHKRRTKSSPFTPLSAGSEFSRLNAVMAAALSRWEHHFSQCQVGNDILALYYFCQLQLICPDTWKLPQMAGYGETMELNDYNNGNVQIPAISSEHSLEVSEKAVALAWLVLDHCHKKPLDSKLSVWLPVIVFLSALLIWQKVRAESATAPRYGILRVLGVFKDEIASYPWPCSGEMIKTLDRLMDS</sequence>
<gene>
    <name evidence="1" type="ORF">LTR69_008907</name>
</gene>
<protein>
    <recommendedName>
        <fullName evidence="3">Transcription factor domain-containing protein</fullName>
    </recommendedName>
</protein>
<dbReference type="Proteomes" id="UP001345691">
    <property type="component" value="Unassembled WGS sequence"/>
</dbReference>
<reference evidence="1 2" key="1">
    <citation type="submission" date="2023-08" db="EMBL/GenBank/DDBJ databases">
        <title>Black Yeasts Isolated from many extreme environments.</title>
        <authorList>
            <person name="Coleine C."/>
            <person name="Stajich J.E."/>
            <person name="Selbmann L."/>
        </authorList>
    </citation>
    <scope>NUCLEOTIDE SEQUENCE [LARGE SCALE GENOMIC DNA]</scope>
    <source>
        <strain evidence="1 2">CCFEE 6328</strain>
    </source>
</reference>
<dbReference type="EMBL" id="JAVRRF010000023">
    <property type="protein sequence ID" value="KAK5054292.1"/>
    <property type="molecule type" value="Genomic_DNA"/>
</dbReference>
<evidence type="ECO:0000313" key="1">
    <source>
        <dbReference type="EMBL" id="KAK5054292.1"/>
    </source>
</evidence>
<evidence type="ECO:0008006" key="3">
    <source>
        <dbReference type="Google" id="ProtNLM"/>
    </source>
</evidence>